<comment type="function">
    <text evidence="9 11">Together with its co-chaperonin GroES, plays an essential role in assisting protein folding. The GroEL-GroES system forms a nano-cage that allows encapsulation of the non-native substrate proteins and provides a physical environment optimized to promote and accelerate protein folding.</text>
</comment>
<protein>
    <recommendedName>
        <fullName evidence="9">Chaperonin GroEL</fullName>
        <ecNumber evidence="9">5.6.1.7</ecNumber>
    </recommendedName>
    <alternativeName>
        <fullName evidence="9">60 kDa chaperonin</fullName>
    </alternativeName>
    <alternativeName>
        <fullName evidence="9">Chaperonin-60</fullName>
        <shortName evidence="9">Cpn60</shortName>
    </alternativeName>
</protein>
<reference evidence="12 13" key="1">
    <citation type="submission" date="2018-11" db="EMBL/GenBank/DDBJ databases">
        <title>Sequencing the genomes of 1000 actinobacteria strains.</title>
        <authorList>
            <person name="Klenk H.-P."/>
        </authorList>
    </citation>
    <scope>NUCLEOTIDE SEQUENCE [LARGE SCALE GENOMIC DNA]</scope>
    <source>
        <strain evidence="12 13">DSM 43634</strain>
    </source>
</reference>
<dbReference type="NCBIfam" id="NF009489">
    <property type="entry name" value="PRK12851.1"/>
    <property type="match status" value="1"/>
</dbReference>
<dbReference type="SUPFAM" id="SSF54849">
    <property type="entry name" value="GroEL-intermediate domain like"/>
    <property type="match status" value="1"/>
</dbReference>
<dbReference type="SUPFAM" id="SSF48592">
    <property type="entry name" value="GroEL equatorial domain-like"/>
    <property type="match status" value="1"/>
</dbReference>
<dbReference type="GO" id="GO:0042026">
    <property type="term" value="P:protein refolding"/>
    <property type="evidence" value="ECO:0007669"/>
    <property type="project" value="UniProtKB-UniRule"/>
</dbReference>
<dbReference type="InterPro" id="IPR027410">
    <property type="entry name" value="TCP-1-like_intermed_sf"/>
</dbReference>
<dbReference type="GO" id="GO:0005524">
    <property type="term" value="F:ATP binding"/>
    <property type="evidence" value="ECO:0007669"/>
    <property type="project" value="UniProtKB-UniRule"/>
</dbReference>
<dbReference type="EMBL" id="RJKL01000001">
    <property type="protein sequence ID" value="ROP28407.1"/>
    <property type="molecule type" value="Genomic_DNA"/>
</dbReference>
<name>A0A3N1GDT4_9ACTN</name>
<evidence type="ECO:0000256" key="4">
    <source>
        <dbReference type="ARBA" id="ARBA00022741"/>
    </source>
</evidence>
<dbReference type="GO" id="GO:0009408">
    <property type="term" value="P:response to heat"/>
    <property type="evidence" value="ECO:0007669"/>
    <property type="project" value="UniProtKB-ARBA"/>
</dbReference>
<evidence type="ECO:0000256" key="3">
    <source>
        <dbReference type="ARBA" id="ARBA00006607"/>
    </source>
</evidence>
<dbReference type="GO" id="GO:0005737">
    <property type="term" value="C:cytoplasm"/>
    <property type="evidence" value="ECO:0007669"/>
    <property type="project" value="UniProtKB-SubCell"/>
</dbReference>
<evidence type="ECO:0000256" key="2">
    <source>
        <dbReference type="ARBA" id="ARBA00004241"/>
    </source>
</evidence>
<keyword evidence="9" id="KW-0963">Cytoplasm</keyword>
<sequence length="556" mass="58496">MGWTPGRGTAAAVIAGRPEQVLHVGTTMVRMIRMAKLILFGEEARRGLERGMNVLADTVKVTLGPKGRNVVLDAKWGVPTITNDGVSIAKEIELDDPYEKLGAQLVKEVAKKTDDVAGDGTTTATVLAQALVREGLRNVAAGANPIALKRGIEQAVAAVTEVLSNQAQDVQTREQIAATASISAGDTTVGEIIAEALDKVGKEGVITVEESNTFGLELELTEGMRFDKGYISPYFATDTGRMETVLDDPYLLVVEHKISNLHDLLPILEKVMQSGKPLAIIAEDLEGEALATLVVNNIRGTFTSVAVKAPGFGERRTAMLGDLAILTGAQVISHTVGLTLDNATLDMLGRARRVVVTRDETTIVDGAGDAAQIAGRVSRLRTEIDNSDSDYDREKLQERLAKLAGGVAVIKVGAATEVELKERKHRIEDAVRNAKAAVEEGLLAGGGVALANAAHTGFDKLDLTGDEATGANIVRVALTAPLRQIAVNAGLEGGVAVEKVNALPAGHGLNAITGEYVDMIKAGIVEPAKVTRSALQNAASIAALFLTTEVLVADKL</sequence>
<dbReference type="InterPro" id="IPR027409">
    <property type="entry name" value="GroEL-like_apical_dom_sf"/>
</dbReference>
<dbReference type="CDD" id="cd03344">
    <property type="entry name" value="GroEL"/>
    <property type="match status" value="1"/>
</dbReference>
<dbReference type="Gene3D" id="3.50.7.10">
    <property type="entry name" value="GroEL"/>
    <property type="match status" value="1"/>
</dbReference>
<evidence type="ECO:0000256" key="7">
    <source>
        <dbReference type="ARBA" id="ARBA00023235"/>
    </source>
</evidence>
<keyword evidence="5 9" id="KW-0067">ATP-binding</keyword>
<dbReference type="NCBIfam" id="NF009487">
    <property type="entry name" value="PRK12849.1"/>
    <property type="match status" value="1"/>
</dbReference>
<dbReference type="InterPro" id="IPR027413">
    <property type="entry name" value="GROEL-like_equatorial_sf"/>
</dbReference>
<dbReference type="HAMAP" id="MF_00600">
    <property type="entry name" value="CH60"/>
    <property type="match status" value="1"/>
</dbReference>
<dbReference type="NCBIfam" id="NF000592">
    <property type="entry name" value="PRK00013.1"/>
    <property type="match status" value="1"/>
</dbReference>
<evidence type="ECO:0000256" key="11">
    <source>
        <dbReference type="RuleBase" id="RU000419"/>
    </source>
</evidence>
<feature type="binding site" evidence="9">
    <location>
        <begin position="62"/>
        <end position="65"/>
    </location>
    <ligand>
        <name>ATP</name>
        <dbReference type="ChEBI" id="CHEBI:30616"/>
    </ligand>
</feature>
<dbReference type="InterPro" id="IPR001844">
    <property type="entry name" value="Cpn60/GroEL"/>
</dbReference>
<comment type="subunit">
    <text evidence="9 11">Forms a cylinder of 14 subunits composed of two heptameric rings stacked back-to-back. Interacts with the co-chaperonin GroES.</text>
</comment>
<dbReference type="Pfam" id="PF00118">
    <property type="entry name" value="Cpn60_TCP1"/>
    <property type="match status" value="1"/>
</dbReference>
<dbReference type="FunFam" id="3.50.7.10:FF:000001">
    <property type="entry name" value="60 kDa chaperonin"/>
    <property type="match status" value="1"/>
</dbReference>
<dbReference type="Gene3D" id="3.30.260.10">
    <property type="entry name" value="TCP-1-like chaperonin intermediate domain"/>
    <property type="match status" value="1"/>
</dbReference>
<evidence type="ECO:0000313" key="13">
    <source>
        <dbReference type="Proteomes" id="UP000271683"/>
    </source>
</evidence>
<dbReference type="GO" id="GO:0140662">
    <property type="term" value="F:ATP-dependent protein folding chaperone"/>
    <property type="evidence" value="ECO:0007669"/>
    <property type="project" value="InterPro"/>
</dbReference>
<dbReference type="GO" id="GO:0042603">
    <property type="term" value="C:capsule"/>
    <property type="evidence" value="ECO:0007669"/>
    <property type="project" value="UniProtKB-SubCell"/>
</dbReference>
<evidence type="ECO:0000256" key="8">
    <source>
        <dbReference type="ARBA" id="ARBA00025702"/>
    </source>
</evidence>
<dbReference type="Gene3D" id="1.10.560.10">
    <property type="entry name" value="GroEL-like equatorial domain"/>
    <property type="match status" value="1"/>
</dbReference>
<comment type="caution">
    <text evidence="12">The sequence shown here is derived from an EMBL/GenBank/DDBJ whole genome shotgun (WGS) entry which is preliminary data.</text>
</comment>
<proteinExistence type="inferred from homology"/>
<accession>A0A3N1GDT4</accession>
<dbReference type="PRINTS" id="PR00298">
    <property type="entry name" value="CHAPERONIN60"/>
</dbReference>
<organism evidence="12 13">
    <name type="scientific">Couchioplanes caeruleus</name>
    <dbReference type="NCBI Taxonomy" id="56438"/>
    <lineage>
        <taxon>Bacteria</taxon>
        <taxon>Bacillati</taxon>
        <taxon>Actinomycetota</taxon>
        <taxon>Actinomycetes</taxon>
        <taxon>Micromonosporales</taxon>
        <taxon>Micromonosporaceae</taxon>
        <taxon>Couchioplanes</taxon>
    </lineage>
</organism>
<keyword evidence="4 9" id="KW-0547">Nucleotide-binding</keyword>
<dbReference type="AlphaFoldDB" id="A0A3N1GDT4"/>
<dbReference type="PROSITE" id="PS00296">
    <property type="entry name" value="CHAPERONINS_CPN60"/>
    <property type="match status" value="1"/>
</dbReference>
<keyword evidence="7 9" id="KW-0413">Isomerase</keyword>
<dbReference type="PANTHER" id="PTHR45633">
    <property type="entry name" value="60 KDA HEAT SHOCK PROTEIN, MITOCHONDRIAL"/>
    <property type="match status" value="1"/>
</dbReference>
<dbReference type="NCBIfam" id="TIGR02348">
    <property type="entry name" value="GroEL"/>
    <property type="match status" value="1"/>
</dbReference>
<dbReference type="Proteomes" id="UP000271683">
    <property type="component" value="Unassembled WGS sequence"/>
</dbReference>
<dbReference type="GO" id="GO:0051082">
    <property type="term" value="F:unfolded protein binding"/>
    <property type="evidence" value="ECO:0007669"/>
    <property type="project" value="UniProtKB-UniRule"/>
</dbReference>
<dbReference type="SUPFAM" id="SSF52029">
    <property type="entry name" value="GroEL apical domain-like"/>
    <property type="match status" value="1"/>
</dbReference>
<dbReference type="NCBIfam" id="NF009488">
    <property type="entry name" value="PRK12850.1"/>
    <property type="match status" value="1"/>
</dbReference>
<evidence type="ECO:0000256" key="5">
    <source>
        <dbReference type="ARBA" id="ARBA00022840"/>
    </source>
</evidence>
<comment type="similarity">
    <text evidence="3 9 10">Belongs to the chaperonin (HSP60) family.</text>
</comment>
<dbReference type="EC" id="5.6.1.7" evidence="9"/>
<evidence type="ECO:0000256" key="10">
    <source>
        <dbReference type="RuleBase" id="RU000418"/>
    </source>
</evidence>
<evidence type="ECO:0000256" key="1">
    <source>
        <dbReference type="ARBA" id="ARBA00004191"/>
    </source>
</evidence>
<dbReference type="GO" id="GO:0009986">
    <property type="term" value="C:cell surface"/>
    <property type="evidence" value="ECO:0007669"/>
    <property type="project" value="UniProtKB-SubCell"/>
</dbReference>
<comment type="caution">
    <text evidence="9">Lacks conserved residue(s) required for the propagation of feature annotation.</text>
</comment>
<dbReference type="InterPro" id="IPR018370">
    <property type="entry name" value="Chaperonin_Cpn60_CS"/>
</dbReference>
<dbReference type="InterPro" id="IPR002423">
    <property type="entry name" value="Cpn60/GroEL/TCP-1"/>
</dbReference>
<keyword evidence="6 9" id="KW-0143">Chaperone</keyword>
<feature type="binding site" evidence="9">
    <location>
        <begin position="119"/>
        <end position="123"/>
    </location>
    <ligand>
        <name>ATP</name>
        <dbReference type="ChEBI" id="CHEBI:30616"/>
    </ligand>
</feature>
<evidence type="ECO:0000256" key="9">
    <source>
        <dbReference type="HAMAP-Rule" id="MF_00600"/>
    </source>
</evidence>
<comment type="subcellular location">
    <subcellularLocation>
        <location evidence="2">Cell surface</location>
    </subcellularLocation>
    <subcellularLocation>
        <location evidence="9">Cytoplasm</location>
    </subcellularLocation>
    <subcellularLocation>
        <location evidence="8">Secreted</location>
        <location evidence="8">Capsule</location>
    </subcellularLocation>
    <subcellularLocation>
        <location evidence="1">Secreted</location>
        <location evidence="1">Cell wall</location>
    </subcellularLocation>
</comment>
<gene>
    <name evidence="9" type="primary">groEL</name>
    <name evidence="9" type="synonym">groL</name>
    <name evidence="12" type="ORF">EDD30_1162</name>
</gene>
<dbReference type="GO" id="GO:0016853">
    <property type="term" value="F:isomerase activity"/>
    <property type="evidence" value="ECO:0007669"/>
    <property type="project" value="UniProtKB-KW"/>
</dbReference>
<evidence type="ECO:0000256" key="6">
    <source>
        <dbReference type="ARBA" id="ARBA00023186"/>
    </source>
</evidence>
<feature type="binding site" evidence="9">
    <location>
        <position position="446"/>
    </location>
    <ligand>
        <name>ATP</name>
        <dbReference type="ChEBI" id="CHEBI:30616"/>
    </ligand>
</feature>
<evidence type="ECO:0000313" key="12">
    <source>
        <dbReference type="EMBL" id="ROP28407.1"/>
    </source>
</evidence>